<dbReference type="EMBL" id="FTNO01000004">
    <property type="protein sequence ID" value="SIR76528.1"/>
    <property type="molecule type" value="Genomic_DNA"/>
</dbReference>
<dbReference type="AlphaFoldDB" id="A0A1N7DL83"/>
<evidence type="ECO:0000313" key="2">
    <source>
        <dbReference type="Proteomes" id="UP000186914"/>
    </source>
</evidence>
<dbReference type="SUPFAM" id="SSF49842">
    <property type="entry name" value="TNF-like"/>
    <property type="match status" value="1"/>
</dbReference>
<evidence type="ECO:0008006" key="3">
    <source>
        <dbReference type="Google" id="ProtNLM"/>
    </source>
</evidence>
<proteinExistence type="predicted"/>
<evidence type="ECO:0000313" key="1">
    <source>
        <dbReference type="EMBL" id="SIR76528.1"/>
    </source>
</evidence>
<reference evidence="2" key="1">
    <citation type="submission" date="2017-01" db="EMBL/GenBank/DDBJ databases">
        <authorList>
            <person name="Varghese N."/>
            <person name="Submissions S."/>
        </authorList>
    </citation>
    <scope>NUCLEOTIDE SEQUENCE [LARGE SCALE GENOMIC DNA]</scope>
    <source>
        <strain evidence="2">CGMCC 1.7737</strain>
    </source>
</reference>
<accession>A0A1N7DL83</accession>
<protein>
    <recommendedName>
        <fullName evidence="3">C1q domain-containing protein</fullName>
    </recommendedName>
</protein>
<dbReference type="Gene3D" id="2.60.120.40">
    <property type="match status" value="1"/>
</dbReference>
<name>A0A1N7DL83_9EURY</name>
<sequence>MFCRPLGKTVSSATDTKVALDSVDYDESQAFDTTNNEYVAPETGKYRIEGHAMIGSFTGTGAFQFRAQLKSSGGTLDEKKLMHVDTAYGLLSPDVSAHTRLTKGDSVWMAVFHNTGASESLRAGEGNTKFLVERIE</sequence>
<gene>
    <name evidence="1" type="ORF">SAMN05421858_3714</name>
</gene>
<dbReference type="Proteomes" id="UP000186914">
    <property type="component" value="Unassembled WGS sequence"/>
</dbReference>
<organism evidence="1 2">
    <name type="scientific">Haladaptatus litoreus</name>
    <dbReference type="NCBI Taxonomy" id="553468"/>
    <lineage>
        <taxon>Archaea</taxon>
        <taxon>Methanobacteriati</taxon>
        <taxon>Methanobacteriota</taxon>
        <taxon>Stenosarchaea group</taxon>
        <taxon>Halobacteria</taxon>
        <taxon>Halobacteriales</taxon>
        <taxon>Haladaptataceae</taxon>
        <taxon>Haladaptatus</taxon>
    </lineage>
</organism>
<keyword evidence="2" id="KW-1185">Reference proteome</keyword>
<dbReference type="InterPro" id="IPR008983">
    <property type="entry name" value="Tumour_necrosis_fac-like_dom"/>
</dbReference>